<gene>
    <name evidence="16" type="primary">UMODL1</name>
</gene>
<evidence type="ECO:0000259" key="14">
    <source>
        <dbReference type="PROSITE" id="PS51390"/>
    </source>
</evidence>
<dbReference type="PANTHER" id="PTHR14002:SF22">
    <property type="entry name" value="UROMODULIN-LIKE 1"/>
    <property type="match status" value="1"/>
</dbReference>
<evidence type="ECO:0000256" key="8">
    <source>
        <dbReference type="SAM" id="Phobius"/>
    </source>
</evidence>
<proteinExistence type="predicted"/>
<feature type="compositionally biased region" description="Polar residues" evidence="7">
    <location>
        <begin position="950"/>
        <end position="961"/>
    </location>
</feature>
<dbReference type="InterPro" id="IPR042235">
    <property type="entry name" value="ZP-C_dom"/>
</dbReference>
<feature type="chain" id="PRO_5010523431" evidence="9">
    <location>
        <begin position="22"/>
        <end position="1317"/>
    </location>
</feature>
<feature type="compositionally biased region" description="Low complexity" evidence="7">
    <location>
        <begin position="555"/>
        <end position="591"/>
    </location>
</feature>
<dbReference type="InterPro" id="IPR000152">
    <property type="entry name" value="EGF-type_Asp/Asn_hydroxyl_site"/>
</dbReference>
<dbReference type="SUPFAM" id="SSF57196">
    <property type="entry name" value="EGF/Laminin"/>
    <property type="match status" value="1"/>
</dbReference>
<dbReference type="InterPro" id="IPR036364">
    <property type="entry name" value="SEA_dom_sf"/>
</dbReference>
<dbReference type="OrthoDB" id="10040649at2759"/>
<evidence type="ECO:0000313" key="15">
    <source>
        <dbReference type="Proteomes" id="UP000189704"/>
    </source>
</evidence>
<dbReference type="InterPro" id="IPR055355">
    <property type="entry name" value="ZP-C"/>
</dbReference>
<dbReference type="CDD" id="cd00054">
    <property type="entry name" value="EGF_CA"/>
    <property type="match status" value="3"/>
</dbReference>
<keyword evidence="15" id="KW-1185">Reference proteome</keyword>
<reference evidence="16" key="1">
    <citation type="submission" date="2025-08" db="UniProtKB">
        <authorList>
            <consortium name="RefSeq"/>
        </authorList>
    </citation>
    <scope>IDENTIFICATION</scope>
</reference>
<evidence type="ECO:0000256" key="3">
    <source>
        <dbReference type="ARBA" id="ARBA00022737"/>
    </source>
</evidence>
<dbReference type="PANTHER" id="PTHR14002">
    <property type="entry name" value="ENDOGLIN/TGF-BETA RECEPTOR TYPE III"/>
    <property type="match status" value="1"/>
</dbReference>
<keyword evidence="3" id="KW-0677">Repeat</keyword>
<dbReference type="PROSITE" id="PS51034">
    <property type="entry name" value="ZP_2"/>
    <property type="match status" value="1"/>
</dbReference>
<dbReference type="PROSITE" id="PS50026">
    <property type="entry name" value="EGF_3"/>
    <property type="match status" value="3"/>
</dbReference>
<dbReference type="InterPro" id="IPR008197">
    <property type="entry name" value="WAP_dom"/>
</dbReference>
<dbReference type="Gene3D" id="2.60.40.4100">
    <property type="entry name" value="Zona pellucida, ZP-C domain"/>
    <property type="match status" value="1"/>
</dbReference>
<dbReference type="InterPro" id="IPR049883">
    <property type="entry name" value="NOTCH1_EGF-like"/>
</dbReference>
<dbReference type="GeneID" id="103254871"/>
<dbReference type="InterPro" id="IPR011489">
    <property type="entry name" value="EMI_domain"/>
</dbReference>
<keyword evidence="8" id="KW-0472">Membrane</keyword>
<feature type="compositionally biased region" description="Polar residues" evidence="7">
    <location>
        <begin position="679"/>
        <end position="695"/>
    </location>
</feature>
<dbReference type="InterPro" id="IPR000082">
    <property type="entry name" value="SEA_dom"/>
</dbReference>
<dbReference type="RefSeq" id="XP_008051049.1">
    <property type="nucleotide sequence ID" value="XM_008052858.2"/>
</dbReference>
<evidence type="ECO:0000256" key="5">
    <source>
        <dbReference type="ARBA" id="ARBA00023180"/>
    </source>
</evidence>
<evidence type="ECO:0000256" key="2">
    <source>
        <dbReference type="ARBA" id="ARBA00022729"/>
    </source>
</evidence>
<keyword evidence="1 6" id="KW-0245">EGF-like domain</keyword>
<dbReference type="CTD" id="89766"/>
<dbReference type="PROSITE" id="PS00010">
    <property type="entry name" value="ASX_HYDROXYL"/>
    <property type="match status" value="3"/>
</dbReference>
<dbReference type="InterPro" id="IPR001507">
    <property type="entry name" value="ZP_dom"/>
</dbReference>
<feature type="domain" description="EGF-like" evidence="11">
    <location>
        <begin position="896"/>
        <end position="941"/>
    </location>
</feature>
<dbReference type="Pfam" id="PF07645">
    <property type="entry name" value="EGF_CA"/>
    <property type="match status" value="3"/>
</dbReference>
<evidence type="ECO:0000256" key="7">
    <source>
        <dbReference type="SAM" id="MobiDB-lite"/>
    </source>
</evidence>
<sequence>MLGTSGLALLALLSVVGSSQASGFTEKGLSLLSYQLCTYRVTHTIQKVEAVQTSHVTYASCGGWIPWRLCPKTVYRTQYLVVEIPEPRNVTDCCEGYEQLGLYCVLSLNRSGEFASRPGICPMAGPEPSTSLCLLDTDCPGLQKCCSWAGGRHCMAPVPQAPARHPGSSWYNVTVLVKMNFQELKRVDPKLLNHMRLLHSLVTSALQPLDSSVHHLHSVGRDTSTTVSWLLLGLLQPLPIANISAKLDDIMKRVYEVINVQVQDVNECAYEELNACSAQGPCANLEGSYQCICHQASRALGPQRLNNMCEDCPPISDYMVLNVTSSSFQVSWSLNSTQSRTFLVQVYRGKELIRSTRTWDLAMVVSGLEAGVLYKVEISYQGCGAHVSAMLTIKTDAQMFEVTIRIMNRNLTEDLLNHSSIEYQDFSRQLLHEVENAFPLVVSDLYQSGKLRLQIVSLQAGSVVVRLRLIVHDPVFPVGISTLSPMLQPLLASTAFQVDQQGTHVQDWDECVDSSEHDCSPAAQCINLEGSYTCQCRTARDANPSRVGRTCEGDVVSPTGGVPSSVTGLSDPALGTGTTALGPGTPTLSPSPGNPWDTPVADQAWTPGPLTRRGDSGMVRQNRNSTGQGKEEELLGNSTTEPPFWPAPSKSPTGHIVWHASLPTKETPLNPTWLWNEDSGPSHSTDLPQNLSPASLETPDCGPVSIGKITISNVTSTSFHLAWAADLVLSPTFQLSLMALQGPVMVETYNTSMSLSGLEPGILHLVDIVARVCGKESARARLKVRTAAQKLSGRVRLANIRYLESFRNTSSQEYRDFLELFFRMVRGSLPATLLQDMDAGGIRMEVTSITNGSVVVEFHLLIVADVDIQEVSAGFLAAFQDTTLLEVIRGDTFIWDYNECERKEDDCVPGTSCRNTFGAFTCSCEGGAPNFPVEYSGRLCEGDSPGIMTQGPSPKQPTSPAGTRAAPMQGDGPTPQDLPPRLSLTGAVRVLCDIEKVAVAIQRRFLLQEAVPESSLYLGHPSCNVSHSNGTHVLLETGWSECGTVVQSNMTTTVVRTTLRNDLSPDGVIHYLKILSPIHCAFQNDLLTSSGYTPEWGVYTIIEDLHGAGSFVTEMQLFIGDSPIPQNYSVSASDDVKIEVGLYRQKSNLKVVLTECWATPSSNAQDPVTFGFINNSCPVPNTYTSVIENGNSNKAQFKLRIFSFINNSIVYLHCKLRICMESPGATCKINCNDFRLLKSSENSATHQTSWGPLIRSEGESPGTEPGLSTGYIALIVVVLCALVAGVAALLILRYQRMNGKYSFRSQSGNFSYQVFYE</sequence>
<dbReference type="InterPro" id="IPR001881">
    <property type="entry name" value="EGF-like_Ca-bd_dom"/>
</dbReference>
<feature type="domain" description="SEA" evidence="10">
    <location>
        <begin position="787"/>
        <end position="899"/>
    </location>
</feature>
<dbReference type="PROSITE" id="PS50024">
    <property type="entry name" value="SEA"/>
    <property type="match status" value="2"/>
</dbReference>
<dbReference type="Gene3D" id="4.10.75.10">
    <property type="entry name" value="Elafin-like"/>
    <property type="match status" value="1"/>
</dbReference>
<feature type="signal peptide" evidence="9">
    <location>
        <begin position="1"/>
        <end position="21"/>
    </location>
</feature>
<dbReference type="FunFam" id="2.10.25.10:FF:000038">
    <property type="entry name" value="Fibrillin 2"/>
    <property type="match status" value="1"/>
</dbReference>
<feature type="region of interest" description="Disordered" evidence="7">
    <location>
        <begin position="554"/>
        <end position="649"/>
    </location>
</feature>
<dbReference type="InterPro" id="IPR048290">
    <property type="entry name" value="ZP_chr"/>
</dbReference>
<protein>
    <submittedName>
        <fullName evidence="16">Uromodulin-like 1 isoform X2</fullName>
    </submittedName>
</protein>
<evidence type="ECO:0000259" key="11">
    <source>
        <dbReference type="PROSITE" id="PS50026"/>
    </source>
</evidence>
<dbReference type="Proteomes" id="UP000189704">
    <property type="component" value="Unplaced"/>
</dbReference>
<feature type="domain" description="EGF-like" evidence="11">
    <location>
        <begin position="264"/>
        <end position="303"/>
    </location>
</feature>
<dbReference type="GO" id="GO:0005509">
    <property type="term" value="F:calcium ion binding"/>
    <property type="evidence" value="ECO:0007669"/>
    <property type="project" value="InterPro"/>
</dbReference>
<dbReference type="InterPro" id="IPR055356">
    <property type="entry name" value="ZP-N"/>
</dbReference>
<dbReference type="Pfam" id="PF00100">
    <property type="entry name" value="Zona_pellucida"/>
    <property type="match status" value="1"/>
</dbReference>
<dbReference type="InterPro" id="IPR018097">
    <property type="entry name" value="EGF_Ca-bd_CS"/>
</dbReference>
<dbReference type="InterPro" id="IPR036645">
    <property type="entry name" value="Elafin-like_sf"/>
</dbReference>
<comment type="caution">
    <text evidence="6">Lacks conserved residue(s) required for the propagation of feature annotation.</text>
</comment>
<evidence type="ECO:0000259" key="10">
    <source>
        <dbReference type="PROSITE" id="PS50024"/>
    </source>
</evidence>
<dbReference type="Pfam" id="PF01390">
    <property type="entry name" value="SEA"/>
    <property type="match status" value="1"/>
</dbReference>
<dbReference type="SUPFAM" id="SSF57256">
    <property type="entry name" value="Elafin-like"/>
    <property type="match status" value="1"/>
</dbReference>
<dbReference type="SMART" id="SM00179">
    <property type="entry name" value="EGF_CA"/>
    <property type="match status" value="3"/>
</dbReference>
<feature type="domain" description="EMI" evidence="13">
    <location>
        <begin position="33"/>
        <end position="106"/>
    </location>
</feature>
<evidence type="ECO:0000313" key="16">
    <source>
        <dbReference type="RefSeq" id="XP_008051049.1"/>
    </source>
</evidence>
<dbReference type="SUPFAM" id="SSF49265">
    <property type="entry name" value="Fibronectin type III"/>
    <property type="match status" value="2"/>
</dbReference>
<feature type="domain" description="SEA" evidence="10">
    <location>
        <begin position="396"/>
        <end position="510"/>
    </location>
</feature>
<evidence type="ECO:0000259" key="13">
    <source>
        <dbReference type="PROSITE" id="PS51041"/>
    </source>
</evidence>
<dbReference type="SMART" id="SM00181">
    <property type="entry name" value="EGF"/>
    <property type="match status" value="3"/>
</dbReference>
<dbReference type="SMART" id="SM00217">
    <property type="entry name" value="WAP"/>
    <property type="match status" value="1"/>
</dbReference>
<dbReference type="SMART" id="SM00241">
    <property type="entry name" value="ZP"/>
    <property type="match status" value="1"/>
</dbReference>
<organism evidence="15 16">
    <name type="scientific">Carlito syrichta</name>
    <name type="common">Philippine tarsier</name>
    <name type="synonym">Tarsius syrichta</name>
    <dbReference type="NCBI Taxonomy" id="1868482"/>
    <lineage>
        <taxon>Eukaryota</taxon>
        <taxon>Metazoa</taxon>
        <taxon>Chordata</taxon>
        <taxon>Craniata</taxon>
        <taxon>Vertebrata</taxon>
        <taxon>Euteleostomi</taxon>
        <taxon>Mammalia</taxon>
        <taxon>Eutheria</taxon>
        <taxon>Euarchontoglires</taxon>
        <taxon>Primates</taxon>
        <taxon>Haplorrhini</taxon>
        <taxon>Tarsiiformes</taxon>
        <taxon>Tarsiidae</taxon>
        <taxon>Carlito</taxon>
    </lineage>
</organism>
<dbReference type="PROSITE" id="PS51390">
    <property type="entry name" value="WAP"/>
    <property type="match status" value="1"/>
</dbReference>
<dbReference type="InterPro" id="IPR000742">
    <property type="entry name" value="EGF"/>
</dbReference>
<dbReference type="InterPro" id="IPR009030">
    <property type="entry name" value="Growth_fac_rcpt_cys_sf"/>
</dbReference>
<dbReference type="SUPFAM" id="SSF82671">
    <property type="entry name" value="SEA domain"/>
    <property type="match status" value="1"/>
</dbReference>
<dbReference type="SUPFAM" id="SSF57184">
    <property type="entry name" value="Growth factor receptor domain"/>
    <property type="match status" value="1"/>
</dbReference>
<dbReference type="Pfam" id="PF00095">
    <property type="entry name" value="WAP"/>
    <property type="match status" value="1"/>
</dbReference>
<feature type="region of interest" description="Disordered" evidence="7">
    <location>
        <begin position="942"/>
        <end position="979"/>
    </location>
</feature>
<name>A0A1U7ST69_CARSF</name>
<dbReference type="Pfam" id="PF23344">
    <property type="entry name" value="ZP-N"/>
    <property type="match status" value="1"/>
</dbReference>
<dbReference type="CDD" id="cd00199">
    <property type="entry name" value="WAP"/>
    <property type="match status" value="1"/>
</dbReference>
<dbReference type="GO" id="GO:0005576">
    <property type="term" value="C:extracellular region"/>
    <property type="evidence" value="ECO:0007669"/>
    <property type="project" value="InterPro"/>
</dbReference>
<accession>A0A1U7ST69</accession>
<feature type="domain" description="WAP" evidence="14">
    <location>
        <begin position="114"/>
        <end position="158"/>
    </location>
</feature>
<evidence type="ECO:0000256" key="6">
    <source>
        <dbReference type="PROSITE-ProRule" id="PRU00076"/>
    </source>
</evidence>
<evidence type="ECO:0000259" key="12">
    <source>
        <dbReference type="PROSITE" id="PS51034"/>
    </source>
</evidence>
<keyword evidence="5" id="KW-0325">Glycoprotein</keyword>
<dbReference type="InterPro" id="IPR036116">
    <property type="entry name" value="FN3_sf"/>
</dbReference>
<dbReference type="SMART" id="SM00060">
    <property type="entry name" value="FN3"/>
    <property type="match status" value="2"/>
</dbReference>
<dbReference type="Gene3D" id="2.60.40.3210">
    <property type="entry name" value="Zona pellucida, ZP-N domain"/>
    <property type="match status" value="1"/>
</dbReference>
<feature type="transmembrane region" description="Helical" evidence="8">
    <location>
        <begin position="1270"/>
        <end position="1292"/>
    </location>
</feature>
<dbReference type="Gene3D" id="2.10.25.10">
    <property type="entry name" value="Laminin"/>
    <property type="match status" value="3"/>
</dbReference>
<dbReference type="PRINTS" id="PR00023">
    <property type="entry name" value="ZPELLUCIDA"/>
</dbReference>
<keyword evidence="2 9" id="KW-0732">Signal</keyword>
<evidence type="ECO:0000256" key="9">
    <source>
        <dbReference type="SAM" id="SignalP"/>
    </source>
</evidence>
<evidence type="ECO:0000256" key="4">
    <source>
        <dbReference type="ARBA" id="ARBA00023157"/>
    </source>
</evidence>
<dbReference type="GO" id="GO:0030414">
    <property type="term" value="F:peptidase inhibitor activity"/>
    <property type="evidence" value="ECO:0007669"/>
    <property type="project" value="InterPro"/>
</dbReference>
<dbReference type="GO" id="GO:0071944">
    <property type="term" value="C:cell periphery"/>
    <property type="evidence" value="ECO:0007669"/>
    <property type="project" value="UniProtKB-ARBA"/>
</dbReference>
<dbReference type="InterPro" id="IPR003961">
    <property type="entry name" value="FN3_dom"/>
</dbReference>
<feature type="domain" description="ZP" evidence="12">
    <location>
        <begin position="991"/>
        <end position="1234"/>
    </location>
</feature>
<feature type="domain" description="EGF-like" evidence="11">
    <location>
        <begin position="507"/>
        <end position="552"/>
    </location>
</feature>
<evidence type="ECO:0000256" key="1">
    <source>
        <dbReference type="ARBA" id="ARBA00022536"/>
    </source>
</evidence>
<feature type="compositionally biased region" description="Polar residues" evidence="7">
    <location>
        <begin position="619"/>
        <end position="628"/>
    </location>
</feature>
<keyword evidence="8" id="KW-0812">Transmembrane</keyword>
<keyword evidence="4" id="KW-1015">Disulfide bond</keyword>
<dbReference type="PROSITE" id="PS01187">
    <property type="entry name" value="EGF_CA"/>
    <property type="match status" value="3"/>
</dbReference>
<feature type="region of interest" description="Disordered" evidence="7">
    <location>
        <begin position="676"/>
        <end position="698"/>
    </location>
</feature>
<keyword evidence="8" id="KW-1133">Transmembrane helix</keyword>
<dbReference type="PROSITE" id="PS51041">
    <property type="entry name" value="EMI"/>
    <property type="match status" value="1"/>
</dbReference>